<dbReference type="Proteomes" id="UP000298715">
    <property type="component" value="Chromosome"/>
</dbReference>
<organism evidence="1 2">
    <name type="scientific">Spiroplasma melliferum</name>
    <dbReference type="NCBI Taxonomy" id="2134"/>
    <lineage>
        <taxon>Bacteria</taxon>
        <taxon>Bacillati</taxon>
        <taxon>Mycoplasmatota</taxon>
        <taxon>Mollicutes</taxon>
        <taxon>Entomoplasmatales</taxon>
        <taxon>Spiroplasmataceae</taxon>
        <taxon>Spiroplasma</taxon>
    </lineage>
</organism>
<keyword evidence="2" id="KW-1185">Reference proteome</keyword>
<dbReference type="EMBL" id="CP029202">
    <property type="protein sequence ID" value="QCO24092.1"/>
    <property type="molecule type" value="Genomic_DNA"/>
</dbReference>
<gene>
    <name evidence="1" type="ORF">SRED_002574</name>
</gene>
<evidence type="ECO:0000313" key="2">
    <source>
        <dbReference type="Proteomes" id="UP000298715"/>
    </source>
</evidence>
<accession>A0ABX5UBK0</accession>
<name>A0ABX5UBK0_SPIME</name>
<dbReference type="Pfam" id="PF12461">
    <property type="entry name" value="DUF3688"/>
    <property type="match status" value="1"/>
</dbReference>
<protein>
    <submittedName>
        <fullName evidence="1">Spiroplasmavirus-related protein</fullName>
    </submittedName>
</protein>
<proteinExistence type="predicted"/>
<sequence length="630" mass="75367">MDLYKNWDTYAKQYNIDKFYDVDKKQFLKELTNFSYSFAKYFNTIEVINKLEKGVDNLQIVNLKFQDWKLIDIHSSDWISNNEFRNNKNKWYIMFAKKRNTNNFNFIKFKNDDINKPWSLGDEGSFNISLKGEWYWFNWLYRWDGNSEPQIPTVDNNGNPIFWTDNQYQNTRSFLLKYINVIVQENIRVQQGGNPDYDDPNLGSQRIIFDFEIINNLDKTSTGTILTKKSIYRMILTIDERKNIIAGSLELTHFKQYWNGYDYNNYRYTDDLGFLFSFMKDKENTFNFSAETYNYYQGNSPNTGKVVFEHMKGQIDINKFLKAFFAHALVPVFQNRSNFIESGYVNNLQYDTILINFFGLKLVNFRDVLIDKNNANKNQFEKLLNSMFTVSQNFYKDYLRTIFDLENNTYVQGYNKKYGLLANNGFKIYPRYFYFSDKYNQLDIKLYSAYKNRFYSTNYGNVFNYDFSVANDYNINQNEGYVFEGALKDKYGLKYKKIEEQKIGYNVFELQAQKENDMYRYYDFNFGIYNWQEINNGGLFPDGQWWQAQYESCSWYNIACHIRNAAIWVVNNIPGVKQVNELASGVGKIFQTIYSFFNQTFEVWKFSPALYNTITNIFLLIIFMKFVRLI</sequence>
<dbReference type="InterPro" id="IPR022160">
    <property type="entry name" value="Phage_1-C74_Orf1"/>
</dbReference>
<evidence type="ECO:0000313" key="1">
    <source>
        <dbReference type="EMBL" id="QCO24092.1"/>
    </source>
</evidence>
<reference evidence="1 2" key="1">
    <citation type="submission" date="2018-05" db="EMBL/GenBank/DDBJ databases">
        <title>Compelete Genome Sequence of Spiroplasma melliferum.</title>
        <authorList>
            <person name="Davis R.E."/>
            <person name="Shao J.Y."/>
            <person name="Zhao Y."/>
            <person name="Gasparich G.E."/>
        </authorList>
    </citation>
    <scope>NUCLEOTIDE SEQUENCE [LARGE SCALE GENOMIC DNA]</scope>
    <source>
        <strain evidence="1 2">AS576</strain>
    </source>
</reference>